<keyword evidence="3" id="KW-1185">Reference proteome</keyword>
<proteinExistence type="predicted"/>
<protein>
    <submittedName>
        <fullName evidence="2">Uncharacterized protein</fullName>
    </submittedName>
</protein>
<accession>A0ABY6GVA1</accession>
<dbReference type="RefSeq" id="WP_262598900.1">
    <property type="nucleotide sequence ID" value="NZ_CP103300.1"/>
</dbReference>
<evidence type="ECO:0000256" key="1">
    <source>
        <dbReference type="SAM" id="MobiDB-lite"/>
    </source>
</evidence>
<name>A0ABY6GVA1_9GAMM</name>
<dbReference type="Proteomes" id="UP001163255">
    <property type="component" value="Chromosome"/>
</dbReference>
<feature type="region of interest" description="Disordered" evidence="1">
    <location>
        <begin position="64"/>
        <end position="85"/>
    </location>
</feature>
<feature type="compositionally biased region" description="Polar residues" evidence="1">
    <location>
        <begin position="68"/>
        <end position="78"/>
    </location>
</feature>
<reference evidence="2" key="1">
    <citation type="submission" date="2022-10" db="EMBL/GenBank/DDBJ databases">
        <title>Completed Genome Sequence of two octocoral isolated bacterium, Endozoicomonas euniceicola EF212T and Endozoicomonas gorgoniicola PS125T.</title>
        <authorList>
            <person name="Chiou Y.-J."/>
            <person name="Chen Y.-H."/>
        </authorList>
    </citation>
    <scope>NUCLEOTIDE SEQUENCE</scope>
    <source>
        <strain evidence="2">EF212</strain>
    </source>
</reference>
<sequence>MLATRFLQAGKGVKRFFNEHQYPPEELLSLCQSRQQPQIGMPALICQYSQVHASFDMEGRCPVPVSQAGENNNVQLPSNKALPEA</sequence>
<evidence type="ECO:0000313" key="3">
    <source>
        <dbReference type="Proteomes" id="UP001163255"/>
    </source>
</evidence>
<gene>
    <name evidence="2" type="ORF">NX720_01345</name>
</gene>
<organism evidence="2 3">
    <name type="scientific">Endozoicomonas euniceicola</name>
    <dbReference type="NCBI Taxonomy" id="1234143"/>
    <lineage>
        <taxon>Bacteria</taxon>
        <taxon>Pseudomonadati</taxon>
        <taxon>Pseudomonadota</taxon>
        <taxon>Gammaproteobacteria</taxon>
        <taxon>Oceanospirillales</taxon>
        <taxon>Endozoicomonadaceae</taxon>
        <taxon>Endozoicomonas</taxon>
    </lineage>
</organism>
<dbReference type="EMBL" id="CP103300">
    <property type="protein sequence ID" value="UYM16605.1"/>
    <property type="molecule type" value="Genomic_DNA"/>
</dbReference>
<evidence type="ECO:0000313" key="2">
    <source>
        <dbReference type="EMBL" id="UYM16605.1"/>
    </source>
</evidence>